<organism evidence="2 3">
    <name type="scientific">Daucus carota subsp. sativus</name>
    <name type="common">Carrot</name>
    <dbReference type="NCBI Taxonomy" id="79200"/>
    <lineage>
        <taxon>Eukaryota</taxon>
        <taxon>Viridiplantae</taxon>
        <taxon>Streptophyta</taxon>
        <taxon>Embryophyta</taxon>
        <taxon>Tracheophyta</taxon>
        <taxon>Spermatophyta</taxon>
        <taxon>Magnoliopsida</taxon>
        <taxon>eudicotyledons</taxon>
        <taxon>Gunneridae</taxon>
        <taxon>Pentapetalae</taxon>
        <taxon>asterids</taxon>
        <taxon>campanulids</taxon>
        <taxon>Apiales</taxon>
        <taxon>Apiaceae</taxon>
        <taxon>Apioideae</taxon>
        <taxon>Scandiceae</taxon>
        <taxon>Daucinae</taxon>
        <taxon>Daucus</taxon>
        <taxon>Daucus sect. Daucus</taxon>
    </lineage>
</organism>
<dbReference type="KEGG" id="dcr:108226574"/>
<dbReference type="Pfam" id="PF14299">
    <property type="entry name" value="PP2"/>
    <property type="match status" value="1"/>
</dbReference>
<evidence type="ECO:0000313" key="2">
    <source>
        <dbReference type="EMBL" id="WOH05982.1"/>
    </source>
</evidence>
<dbReference type="PANTHER" id="PTHR32278:SF111">
    <property type="entry name" value="F-BOX PROTEIN PP2-B12-RELATED"/>
    <property type="match status" value="1"/>
</dbReference>
<reference evidence="2" key="2">
    <citation type="submission" date="2022-03" db="EMBL/GenBank/DDBJ databases">
        <title>Draft title - Genomic analysis of global carrot germplasm unveils the trajectory of domestication and the origin of high carotenoid orange carrot.</title>
        <authorList>
            <person name="Iorizzo M."/>
            <person name="Ellison S."/>
            <person name="Senalik D."/>
            <person name="Macko-Podgorni A."/>
            <person name="Grzebelus D."/>
            <person name="Bostan H."/>
            <person name="Rolling W."/>
            <person name="Curaba J."/>
            <person name="Simon P."/>
        </authorList>
    </citation>
    <scope>NUCLEOTIDE SEQUENCE</scope>
    <source>
        <tissue evidence="2">Leaf</tissue>
    </source>
</reference>
<feature type="domain" description="F-box" evidence="1">
    <location>
        <begin position="7"/>
        <end position="47"/>
    </location>
</feature>
<reference evidence="2" key="1">
    <citation type="journal article" date="2016" name="Nat. Genet.">
        <title>A high-quality carrot genome assembly provides new insights into carotenoid accumulation and asterid genome evolution.</title>
        <authorList>
            <person name="Iorizzo M."/>
            <person name="Ellison S."/>
            <person name="Senalik D."/>
            <person name="Zeng P."/>
            <person name="Satapoomin P."/>
            <person name="Huang J."/>
            <person name="Bowman M."/>
            <person name="Iovene M."/>
            <person name="Sanseverino W."/>
            <person name="Cavagnaro P."/>
            <person name="Yildiz M."/>
            <person name="Macko-Podgorni A."/>
            <person name="Moranska E."/>
            <person name="Grzebelus E."/>
            <person name="Grzebelus D."/>
            <person name="Ashrafi H."/>
            <person name="Zheng Z."/>
            <person name="Cheng S."/>
            <person name="Spooner D."/>
            <person name="Van Deynze A."/>
            <person name="Simon P."/>
        </authorList>
    </citation>
    <scope>NUCLEOTIDE SEQUENCE</scope>
    <source>
        <tissue evidence="2">Leaf</tissue>
    </source>
</reference>
<dbReference type="PANTHER" id="PTHR32278">
    <property type="entry name" value="F-BOX DOMAIN-CONTAINING PROTEIN"/>
    <property type="match status" value="1"/>
</dbReference>
<dbReference type="InterPro" id="IPR025886">
    <property type="entry name" value="PP2-like"/>
</dbReference>
<evidence type="ECO:0000259" key="1">
    <source>
        <dbReference type="SMART" id="SM00256"/>
    </source>
</evidence>
<dbReference type="SUPFAM" id="SSF81383">
    <property type="entry name" value="F-box domain"/>
    <property type="match status" value="1"/>
</dbReference>
<sequence>MNYWDMLPEGCIAEIVSHTTPLDACRVALVSPAVRSVADSDPVWDKFLPPDYRQLIARAVDKKPIHQLLSASPSKKDLYLSLAHQPLLIDAGDMSFSLDKRTGKKCFMMGARALTILWGDNPSYWSWRSDSGSRFGKSIELISVWWFEIHGRISTSLLSGDTVYTTYLVYKPTKTLHGFEDLPLEISVGIDGEESIKRNVFVDPEGVVQRENVTRPRRMGLFHNFRAGRQNPRTRKDGWLEIELAEYYNKEGENRELQIILWEEKSGNWKSGLIIQGLEIRPMHRRLDKFWGPVQKLLMEPQIFI</sequence>
<dbReference type="InterPro" id="IPR001810">
    <property type="entry name" value="F-box_dom"/>
</dbReference>
<dbReference type="Proteomes" id="UP000077755">
    <property type="component" value="Chromosome 6"/>
</dbReference>
<keyword evidence="3" id="KW-1185">Reference proteome</keyword>
<protein>
    <recommendedName>
        <fullName evidence="1">F-box domain-containing protein</fullName>
    </recommendedName>
</protein>
<proteinExistence type="predicted"/>
<dbReference type="AlphaFoldDB" id="A0AAF0XF65"/>
<dbReference type="CDD" id="cd22162">
    <property type="entry name" value="F-box_AtSKIP3-like"/>
    <property type="match status" value="1"/>
</dbReference>
<name>A0AAF0XF65_DAUCS</name>
<dbReference type="InterPro" id="IPR036047">
    <property type="entry name" value="F-box-like_dom_sf"/>
</dbReference>
<dbReference type="SMART" id="SM00256">
    <property type="entry name" value="FBOX"/>
    <property type="match status" value="1"/>
</dbReference>
<accession>A0AAF0XF65</accession>
<evidence type="ECO:0000313" key="3">
    <source>
        <dbReference type="Proteomes" id="UP000077755"/>
    </source>
</evidence>
<dbReference type="Pfam" id="PF00646">
    <property type="entry name" value="F-box"/>
    <property type="match status" value="1"/>
</dbReference>
<dbReference type="EMBL" id="CP093348">
    <property type="protein sequence ID" value="WOH05982.1"/>
    <property type="molecule type" value="Genomic_DNA"/>
</dbReference>
<gene>
    <name evidence="2" type="ORF">DCAR_0625405</name>
</gene>